<evidence type="ECO:0000256" key="4">
    <source>
        <dbReference type="ARBA" id="ARBA00022989"/>
    </source>
</evidence>
<dbReference type="InterPro" id="IPR005821">
    <property type="entry name" value="Ion_trans_dom"/>
</dbReference>
<dbReference type="PANTHER" id="PTHR10582">
    <property type="entry name" value="TRANSIENT RECEPTOR POTENTIAL ION CHANNEL PROTEIN"/>
    <property type="match status" value="1"/>
</dbReference>
<keyword evidence="4 7" id="KW-1133">Transmembrane helix</keyword>
<reference evidence="9" key="1">
    <citation type="submission" date="2021-01" db="EMBL/GenBank/DDBJ databases">
        <authorList>
            <person name="Corre E."/>
            <person name="Pelletier E."/>
            <person name="Niang G."/>
            <person name="Scheremetjew M."/>
            <person name="Finn R."/>
            <person name="Kale V."/>
            <person name="Holt S."/>
            <person name="Cochrane G."/>
            <person name="Meng A."/>
            <person name="Brown T."/>
            <person name="Cohen L."/>
        </authorList>
    </citation>
    <scope>NUCLEOTIDE SEQUENCE</scope>
    <source>
        <strain evidence="9">PLY429</strain>
    </source>
</reference>
<dbReference type="PANTHER" id="PTHR10582:SF2">
    <property type="entry name" value="INACTIVE"/>
    <property type="match status" value="1"/>
</dbReference>
<feature type="transmembrane region" description="Helical" evidence="7">
    <location>
        <begin position="369"/>
        <end position="388"/>
    </location>
</feature>
<evidence type="ECO:0000256" key="1">
    <source>
        <dbReference type="ARBA" id="ARBA00004141"/>
    </source>
</evidence>
<feature type="transmembrane region" description="Helical" evidence="7">
    <location>
        <begin position="223"/>
        <end position="242"/>
    </location>
</feature>
<feature type="compositionally biased region" description="Low complexity" evidence="6">
    <location>
        <begin position="511"/>
        <end position="521"/>
    </location>
</feature>
<sequence length="560" mass="62116">MPPSVEQSYVADSVTSPLLGAEEKLLFTEDGEPIFVTGDEDERQPKELPKEVQELMDKLALQKVGELQVIDCPALESLKDGEWMTVAAESKDELDWETLWKDKIAWHQEATGGWGPPLKLQASIVTTKDACAVGDRGVLRHLLKEAWANSCNEAIFGSGGIRAIVNYKWTSYARAFTIAQLVCYSAWVLSFTGFVLLTNSGIQSEHRPAESARAGWHGPAHPTLAYALLLASTALMAPFAALEARTIWVYRSYYAKRQILADLMDLAIMLNHTAILGLVLYNAMSKASVEGDVDIDILIAVQVTLLWAKLPYFFKGFDLGRFAPIDTFEHVVWEARYMLLFILFMMFGFGVGYTTLFQKPEDVDPDVGQLAHSIITMFVICKGMGVNIKEMYESRHNVAVIIFFVAFEFLISIVMLNTLISIMVGAFDRMKETSIAETVMRRAELIDEVDCAMQGLGLAHFRSPPYLHVLSVPDEREEEVSICERLHRLKLSVKQMEERVVGRLQEIVESATSAHSADTSAPQPDEAAATKLDPAAVSSVDQAVSEGVDENAPKEPPTSE</sequence>
<evidence type="ECO:0000313" key="9">
    <source>
        <dbReference type="EMBL" id="CAD9218380.1"/>
    </source>
</evidence>
<dbReference type="Gene3D" id="1.10.287.70">
    <property type="match status" value="1"/>
</dbReference>
<accession>A0A7S1T3M0</accession>
<evidence type="ECO:0000256" key="5">
    <source>
        <dbReference type="ARBA" id="ARBA00023136"/>
    </source>
</evidence>
<feature type="region of interest" description="Disordered" evidence="6">
    <location>
        <begin position="511"/>
        <end position="560"/>
    </location>
</feature>
<feature type="transmembrane region" description="Helical" evidence="7">
    <location>
        <begin position="400"/>
        <end position="427"/>
    </location>
</feature>
<organism evidence="9">
    <name type="scientific">Tetraselmis chuii</name>
    <dbReference type="NCBI Taxonomy" id="63592"/>
    <lineage>
        <taxon>Eukaryota</taxon>
        <taxon>Viridiplantae</taxon>
        <taxon>Chlorophyta</taxon>
        <taxon>core chlorophytes</taxon>
        <taxon>Chlorodendrophyceae</taxon>
        <taxon>Chlorodendrales</taxon>
        <taxon>Chlorodendraceae</taxon>
        <taxon>Tetraselmis</taxon>
    </lineage>
</organism>
<evidence type="ECO:0000256" key="7">
    <source>
        <dbReference type="SAM" id="Phobius"/>
    </source>
</evidence>
<feature type="transmembrane region" description="Helical" evidence="7">
    <location>
        <begin position="335"/>
        <end position="357"/>
    </location>
</feature>
<evidence type="ECO:0000256" key="2">
    <source>
        <dbReference type="ARBA" id="ARBA00022692"/>
    </source>
</evidence>
<feature type="domain" description="Ion transport" evidence="8">
    <location>
        <begin position="263"/>
        <end position="433"/>
    </location>
</feature>
<dbReference type="GO" id="GO:0098703">
    <property type="term" value="P:calcium ion import across plasma membrane"/>
    <property type="evidence" value="ECO:0007669"/>
    <property type="project" value="TreeGrafter"/>
</dbReference>
<protein>
    <recommendedName>
        <fullName evidence="8">Ion transport domain-containing protein</fullName>
    </recommendedName>
</protein>
<keyword evidence="2 7" id="KW-0812">Transmembrane</keyword>
<dbReference type="Pfam" id="PF00520">
    <property type="entry name" value="Ion_trans"/>
    <property type="match status" value="1"/>
</dbReference>
<feature type="transmembrane region" description="Helical" evidence="7">
    <location>
        <begin position="295"/>
        <end position="314"/>
    </location>
</feature>
<keyword evidence="3" id="KW-0677">Repeat</keyword>
<dbReference type="EMBL" id="HBGG01038062">
    <property type="protein sequence ID" value="CAD9218380.1"/>
    <property type="molecule type" value="Transcribed_RNA"/>
</dbReference>
<feature type="transmembrane region" description="Helical" evidence="7">
    <location>
        <begin position="263"/>
        <end position="283"/>
    </location>
</feature>
<name>A0A7S1T3M0_9CHLO</name>
<evidence type="ECO:0000256" key="3">
    <source>
        <dbReference type="ARBA" id="ARBA00022737"/>
    </source>
</evidence>
<evidence type="ECO:0000259" key="8">
    <source>
        <dbReference type="Pfam" id="PF00520"/>
    </source>
</evidence>
<dbReference type="GO" id="GO:0005216">
    <property type="term" value="F:monoatomic ion channel activity"/>
    <property type="evidence" value="ECO:0007669"/>
    <property type="project" value="InterPro"/>
</dbReference>
<dbReference type="GO" id="GO:0005886">
    <property type="term" value="C:plasma membrane"/>
    <property type="evidence" value="ECO:0007669"/>
    <property type="project" value="TreeGrafter"/>
</dbReference>
<feature type="transmembrane region" description="Helical" evidence="7">
    <location>
        <begin position="181"/>
        <end position="203"/>
    </location>
</feature>
<evidence type="ECO:0000256" key="6">
    <source>
        <dbReference type="SAM" id="MobiDB-lite"/>
    </source>
</evidence>
<comment type="subcellular location">
    <subcellularLocation>
        <location evidence="1">Membrane</location>
        <topology evidence="1">Multi-pass membrane protein</topology>
    </subcellularLocation>
</comment>
<dbReference type="InterPro" id="IPR024862">
    <property type="entry name" value="TRPV"/>
</dbReference>
<proteinExistence type="predicted"/>
<keyword evidence="5 7" id="KW-0472">Membrane</keyword>
<dbReference type="AlphaFoldDB" id="A0A7S1T3M0"/>
<gene>
    <name evidence="9" type="ORF">TCHU04912_LOCUS19634</name>
</gene>